<dbReference type="InParanoid" id="C3Y939"/>
<proteinExistence type="predicted"/>
<reference evidence="2" key="1">
    <citation type="journal article" date="2008" name="Nature">
        <title>The amphioxus genome and the evolution of the chordate karyotype.</title>
        <authorList>
            <consortium name="US DOE Joint Genome Institute (JGI-PGF)"/>
            <person name="Putnam N.H."/>
            <person name="Butts T."/>
            <person name="Ferrier D.E.K."/>
            <person name="Furlong R.F."/>
            <person name="Hellsten U."/>
            <person name="Kawashima T."/>
            <person name="Robinson-Rechavi M."/>
            <person name="Shoguchi E."/>
            <person name="Terry A."/>
            <person name="Yu J.-K."/>
            <person name="Benito-Gutierrez E.L."/>
            <person name="Dubchak I."/>
            <person name="Garcia-Fernandez J."/>
            <person name="Gibson-Brown J.J."/>
            <person name="Grigoriev I.V."/>
            <person name="Horton A.C."/>
            <person name="de Jong P.J."/>
            <person name="Jurka J."/>
            <person name="Kapitonov V.V."/>
            <person name="Kohara Y."/>
            <person name="Kuroki Y."/>
            <person name="Lindquist E."/>
            <person name="Lucas S."/>
            <person name="Osoegawa K."/>
            <person name="Pennacchio L.A."/>
            <person name="Salamov A.A."/>
            <person name="Satou Y."/>
            <person name="Sauka-Spengler T."/>
            <person name="Schmutz J."/>
            <person name="Shin-I T."/>
            <person name="Toyoda A."/>
            <person name="Bronner-Fraser M."/>
            <person name="Fujiyama A."/>
            <person name="Holland L.Z."/>
            <person name="Holland P.W.H."/>
            <person name="Satoh N."/>
            <person name="Rokhsar D.S."/>
        </authorList>
    </citation>
    <scope>NUCLEOTIDE SEQUENCE [LARGE SCALE GENOMIC DNA]</scope>
    <source>
        <strain evidence="2">S238N-H82</strain>
        <tissue evidence="2">Testes</tissue>
    </source>
</reference>
<dbReference type="SMART" id="SM00220">
    <property type="entry name" value="S_TKc"/>
    <property type="match status" value="1"/>
</dbReference>
<sequence>MNGWMPPAQSPHYPSLQNKEPLAWMARLYHPIHTEERLKKIGRLSQSADEGGISQRVWFSRKQTTGMSQNANKNTNASSSSGFELPKVDVHSHYLIVREVGRGTYGRVDLAIHKETGTKLALKSVPKRTTRLRDFYREFTLSQYLSAHPFIITTYDVAFQTKHYFIFGQEYSAVGDLFEAIPPQEGLPEETAKLCVQQIGSALEFMHAKGLVHRDVKPENILLFDRDCRRVKLMDFGMTRKCGTHVKKISGTIPYTPPEICQAAHNDGFYVETITKLYDMQTDGTFGEKYLSVIRDVVENHPRAHSYWMAGFITGVTVTHPETIRQLLKSQSNSLFLSDGDQWKVHRRLLTPAFHFDILKQYVSVYNREATEMI</sequence>
<dbReference type="eggNOG" id="KOG0157">
    <property type="taxonomic scope" value="Eukaryota"/>
</dbReference>
<dbReference type="GO" id="GO:0020037">
    <property type="term" value="F:heme binding"/>
    <property type="evidence" value="ECO:0007669"/>
    <property type="project" value="InterPro"/>
</dbReference>
<dbReference type="AlphaFoldDB" id="C3Y939"/>
<gene>
    <name evidence="2" type="ORF">BRAFLDRAFT_118675</name>
</gene>
<evidence type="ECO:0000259" key="1">
    <source>
        <dbReference type="PROSITE" id="PS50011"/>
    </source>
</evidence>
<dbReference type="PROSITE" id="PS00108">
    <property type="entry name" value="PROTEIN_KINASE_ST"/>
    <property type="match status" value="1"/>
</dbReference>
<name>C3Y939_BRAFL</name>
<protein>
    <recommendedName>
        <fullName evidence="1">Protein kinase domain-containing protein</fullName>
    </recommendedName>
</protein>
<dbReference type="InterPro" id="IPR008271">
    <property type="entry name" value="Ser/Thr_kinase_AS"/>
</dbReference>
<dbReference type="InterPro" id="IPR000719">
    <property type="entry name" value="Prot_kinase_dom"/>
</dbReference>
<dbReference type="Gene3D" id="1.10.510.10">
    <property type="entry name" value="Transferase(Phosphotransferase) domain 1"/>
    <property type="match status" value="1"/>
</dbReference>
<dbReference type="eggNOG" id="KOG1345">
    <property type="taxonomic scope" value="Eukaryota"/>
</dbReference>
<evidence type="ECO:0000313" key="2">
    <source>
        <dbReference type="EMBL" id="EEN63095.1"/>
    </source>
</evidence>
<dbReference type="Pfam" id="PF00069">
    <property type="entry name" value="Pkinase"/>
    <property type="match status" value="1"/>
</dbReference>
<dbReference type="Gene3D" id="1.10.630.10">
    <property type="entry name" value="Cytochrome P450"/>
    <property type="match status" value="1"/>
</dbReference>
<dbReference type="PROSITE" id="PS50011">
    <property type="entry name" value="PROTEIN_KINASE_DOM"/>
    <property type="match status" value="1"/>
</dbReference>
<dbReference type="SUPFAM" id="SSF56112">
    <property type="entry name" value="Protein kinase-like (PK-like)"/>
    <property type="match status" value="1"/>
</dbReference>
<dbReference type="InterPro" id="IPR036396">
    <property type="entry name" value="Cyt_P450_sf"/>
</dbReference>
<dbReference type="STRING" id="7739.C3Y939"/>
<feature type="domain" description="Protein kinase" evidence="1">
    <location>
        <begin position="94"/>
        <end position="374"/>
    </location>
</feature>
<dbReference type="InterPro" id="IPR011009">
    <property type="entry name" value="Kinase-like_dom_sf"/>
</dbReference>
<dbReference type="GO" id="GO:0004672">
    <property type="term" value="F:protein kinase activity"/>
    <property type="evidence" value="ECO:0007669"/>
    <property type="project" value="InterPro"/>
</dbReference>
<dbReference type="SUPFAM" id="SSF48264">
    <property type="entry name" value="Cytochrome P450"/>
    <property type="match status" value="1"/>
</dbReference>
<dbReference type="PANTHER" id="PTHR24359">
    <property type="entry name" value="SERINE/THREONINE-PROTEIN KINASE SBK1"/>
    <property type="match status" value="1"/>
</dbReference>
<accession>C3Y939</accession>
<feature type="non-terminal residue" evidence="2">
    <location>
        <position position="374"/>
    </location>
</feature>
<organism>
    <name type="scientific">Branchiostoma floridae</name>
    <name type="common">Florida lancelet</name>
    <name type="synonym">Amphioxus</name>
    <dbReference type="NCBI Taxonomy" id="7739"/>
    <lineage>
        <taxon>Eukaryota</taxon>
        <taxon>Metazoa</taxon>
        <taxon>Chordata</taxon>
        <taxon>Cephalochordata</taxon>
        <taxon>Leptocardii</taxon>
        <taxon>Amphioxiformes</taxon>
        <taxon>Branchiostomatidae</taxon>
        <taxon>Branchiostoma</taxon>
    </lineage>
</organism>
<dbReference type="GO" id="GO:0005506">
    <property type="term" value="F:iron ion binding"/>
    <property type="evidence" value="ECO:0007669"/>
    <property type="project" value="InterPro"/>
</dbReference>
<dbReference type="EMBL" id="GG666492">
    <property type="protein sequence ID" value="EEN63095.1"/>
    <property type="molecule type" value="Genomic_DNA"/>
</dbReference>
<dbReference type="GO" id="GO:0004497">
    <property type="term" value="F:monooxygenase activity"/>
    <property type="evidence" value="ECO:0007669"/>
    <property type="project" value="InterPro"/>
</dbReference>
<dbReference type="GO" id="GO:0005524">
    <property type="term" value="F:ATP binding"/>
    <property type="evidence" value="ECO:0007669"/>
    <property type="project" value="InterPro"/>
</dbReference>
<dbReference type="GO" id="GO:0016705">
    <property type="term" value="F:oxidoreductase activity, acting on paired donors, with incorporation or reduction of molecular oxygen"/>
    <property type="evidence" value="ECO:0007669"/>
    <property type="project" value="InterPro"/>
</dbReference>
<dbReference type="PANTHER" id="PTHR24359:SF1">
    <property type="entry name" value="INHIBITOR OF NUCLEAR FACTOR KAPPA-B KINASE EPSILON SUBUNIT HOMOLOG 1-RELATED"/>
    <property type="match status" value="1"/>
</dbReference>